<dbReference type="GO" id="GO:0005524">
    <property type="term" value="F:ATP binding"/>
    <property type="evidence" value="ECO:0007669"/>
    <property type="project" value="UniProtKB-KW"/>
</dbReference>
<dbReference type="Gene3D" id="3.40.50.300">
    <property type="entry name" value="P-loop containing nucleotide triphosphate hydrolases"/>
    <property type="match status" value="1"/>
</dbReference>
<dbReference type="EMBL" id="JAQJAC010000006">
    <property type="protein sequence ID" value="KAJ5580349.1"/>
    <property type="molecule type" value="Genomic_DNA"/>
</dbReference>
<dbReference type="GO" id="GO:0016887">
    <property type="term" value="F:ATP hydrolysis activity"/>
    <property type="evidence" value="ECO:0007669"/>
    <property type="project" value="InterPro"/>
</dbReference>
<keyword evidence="6" id="KW-0547">Nucleotide-binding</keyword>
<evidence type="ECO:0000259" key="11">
    <source>
        <dbReference type="PROSITE" id="PS50893"/>
    </source>
</evidence>
<dbReference type="GO" id="GO:0042626">
    <property type="term" value="F:ATPase-coupled transmembrane transporter activity"/>
    <property type="evidence" value="ECO:0007669"/>
    <property type="project" value="TreeGrafter"/>
</dbReference>
<proteinExistence type="inferred from homology"/>
<dbReference type="InterPro" id="IPR003439">
    <property type="entry name" value="ABC_transporter-like_ATP-bd"/>
</dbReference>
<sequence length="288" mass="31866">MMETSIGAVARVKTYVATTKPEETLSSRYAQLPALWPTDGAIQISNLVAAHSATSPSVLKSISMTVQAGEKIATCGSSGSGKTTLILALLRMVEFQEDSMTIDGVNLLEYSRPEIRTRLNVVTQDPFLINGSVRFNLDPFERTPDEKIIVALRRLGLWKSIDQEGGLEMKMNAASWSLGQRQLLCLARAMLRGGKVLILDEATSSLPQGPLMLMLCSVDRKTEEMMQEVLETEFSSHTVLSVLHRLRYIYRYDRVAVLDGGVLVEFDTPAALLARDSRFAELYHSGDH</sequence>
<dbReference type="InterPro" id="IPR003593">
    <property type="entry name" value="AAA+_ATPase"/>
</dbReference>
<name>A0AAD6DG37_9EURO</name>
<keyword evidence="5" id="KW-0812">Transmembrane</keyword>
<reference evidence="12 13" key="1">
    <citation type="journal article" date="2023" name="IMA Fungus">
        <title>Comparative genomic study of the Penicillium genus elucidates a diverse pangenome and 15 lateral gene transfer events.</title>
        <authorList>
            <person name="Petersen C."/>
            <person name="Sorensen T."/>
            <person name="Nielsen M.R."/>
            <person name="Sondergaard T.E."/>
            <person name="Sorensen J.L."/>
            <person name="Fitzpatrick D.A."/>
            <person name="Frisvad J.C."/>
            <person name="Nielsen K.L."/>
        </authorList>
    </citation>
    <scope>NUCLEOTIDE SEQUENCE [LARGE SCALE GENOMIC DNA]</scope>
    <source>
        <strain evidence="12 13">IBT 29057</strain>
    </source>
</reference>
<keyword evidence="13" id="KW-1185">Reference proteome</keyword>
<evidence type="ECO:0000256" key="8">
    <source>
        <dbReference type="ARBA" id="ARBA00022989"/>
    </source>
</evidence>
<organism evidence="12 13">
    <name type="scientific">Penicillium hetheringtonii</name>
    <dbReference type="NCBI Taxonomy" id="911720"/>
    <lineage>
        <taxon>Eukaryota</taxon>
        <taxon>Fungi</taxon>
        <taxon>Dikarya</taxon>
        <taxon>Ascomycota</taxon>
        <taxon>Pezizomycotina</taxon>
        <taxon>Eurotiomycetes</taxon>
        <taxon>Eurotiomycetidae</taxon>
        <taxon>Eurotiales</taxon>
        <taxon>Aspergillaceae</taxon>
        <taxon>Penicillium</taxon>
    </lineage>
</organism>
<keyword evidence="4" id="KW-1003">Cell membrane</keyword>
<keyword evidence="8" id="KW-1133">Transmembrane helix</keyword>
<protein>
    <submittedName>
        <fullName evidence="12">ABC transporter integral membrane type 1</fullName>
    </submittedName>
</protein>
<dbReference type="FunFam" id="3.40.50.300:FF:002145">
    <property type="entry name" value="ABC transporter (MsbA subfamily)"/>
    <property type="match status" value="1"/>
</dbReference>
<accession>A0AAD6DG37</accession>
<evidence type="ECO:0000256" key="5">
    <source>
        <dbReference type="ARBA" id="ARBA00022692"/>
    </source>
</evidence>
<evidence type="ECO:0000256" key="1">
    <source>
        <dbReference type="ARBA" id="ARBA00004651"/>
    </source>
</evidence>
<comment type="similarity">
    <text evidence="2">Belongs to the ABC transporter superfamily. ABCC family. Conjugate transporter (TC 3.A.1.208) subfamily.</text>
</comment>
<evidence type="ECO:0000256" key="6">
    <source>
        <dbReference type="ARBA" id="ARBA00022741"/>
    </source>
</evidence>
<dbReference type="PANTHER" id="PTHR24223:SF404">
    <property type="entry name" value="ABC MULTIDRUG TRANSPORTER (EUROFUNG)-RELATED"/>
    <property type="match status" value="1"/>
</dbReference>
<evidence type="ECO:0000256" key="2">
    <source>
        <dbReference type="ARBA" id="ARBA00009726"/>
    </source>
</evidence>
<dbReference type="Proteomes" id="UP001216150">
    <property type="component" value="Unassembled WGS sequence"/>
</dbReference>
<dbReference type="GO" id="GO:0005886">
    <property type="term" value="C:plasma membrane"/>
    <property type="evidence" value="ECO:0007669"/>
    <property type="project" value="UniProtKB-SubCell"/>
</dbReference>
<keyword evidence="7" id="KW-0067">ATP-binding</keyword>
<dbReference type="Pfam" id="PF00005">
    <property type="entry name" value="ABC_tran"/>
    <property type="match status" value="1"/>
</dbReference>
<dbReference type="InterPro" id="IPR027417">
    <property type="entry name" value="P-loop_NTPase"/>
</dbReference>
<comment type="subcellular location">
    <subcellularLocation>
        <location evidence="1">Cell membrane</location>
        <topology evidence="1">Multi-pass membrane protein</topology>
    </subcellularLocation>
</comment>
<evidence type="ECO:0000313" key="13">
    <source>
        <dbReference type="Proteomes" id="UP001216150"/>
    </source>
</evidence>
<dbReference type="InterPro" id="IPR050173">
    <property type="entry name" value="ABC_transporter_C-like"/>
</dbReference>
<evidence type="ECO:0000256" key="10">
    <source>
        <dbReference type="ARBA" id="ARBA00023180"/>
    </source>
</evidence>
<keyword evidence="10" id="KW-0325">Glycoprotein</keyword>
<dbReference type="PANTHER" id="PTHR24223">
    <property type="entry name" value="ATP-BINDING CASSETTE SUB-FAMILY C"/>
    <property type="match status" value="1"/>
</dbReference>
<dbReference type="SMART" id="SM00382">
    <property type="entry name" value="AAA"/>
    <property type="match status" value="1"/>
</dbReference>
<evidence type="ECO:0000256" key="4">
    <source>
        <dbReference type="ARBA" id="ARBA00022475"/>
    </source>
</evidence>
<dbReference type="SUPFAM" id="SSF52540">
    <property type="entry name" value="P-loop containing nucleoside triphosphate hydrolases"/>
    <property type="match status" value="1"/>
</dbReference>
<dbReference type="PROSITE" id="PS50893">
    <property type="entry name" value="ABC_TRANSPORTER_2"/>
    <property type="match status" value="1"/>
</dbReference>
<keyword evidence="3" id="KW-0813">Transport</keyword>
<evidence type="ECO:0000256" key="9">
    <source>
        <dbReference type="ARBA" id="ARBA00023136"/>
    </source>
</evidence>
<gene>
    <name evidence="12" type="ORF">N7450_006650</name>
</gene>
<evidence type="ECO:0000256" key="3">
    <source>
        <dbReference type="ARBA" id="ARBA00022448"/>
    </source>
</evidence>
<comment type="caution">
    <text evidence="12">The sequence shown here is derived from an EMBL/GenBank/DDBJ whole genome shotgun (WGS) entry which is preliminary data.</text>
</comment>
<feature type="domain" description="ABC transporter" evidence="11">
    <location>
        <begin position="42"/>
        <end position="285"/>
    </location>
</feature>
<evidence type="ECO:0000313" key="12">
    <source>
        <dbReference type="EMBL" id="KAJ5580349.1"/>
    </source>
</evidence>
<evidence type="ECO:0000256" key="7">
    <source>
        <dbReference type="ARBA" id="ARBA00022840"/>
    </source>
</evidence>
<keyword evidence="9" id="KW-0472">Membrane</keyword>
<dbReference type="AlphaFoldDB" id="A0AAD6DG37"/>